<evidence type="ECO:0000313" key="8">
    <source>
        <dbReference type="Proteomes" id="UP000198251"/>
    </source>
</evidence>
<dbReference type="EMBL" id="LT607733">
    <property type="protein sequence ID" value="SCG14595.1"/>
    <property type="molecule type" value="Genomic_DNA"/>
</dbReference>
<dbReference type="InterPro" id="IPR044068">
    <property type="entry name" value="CB"/>
</dbReference>
<sequence length="378" mass="42517">MSGKRRRSHGEGSVFKYRDGFAAVLEVGWGEGKRSRKWVYGKTEREVLGKLADLRRRQEQGQNLAAAPRTVGEWLDEWLRMKERDGTRPSTLQGYRKLIENHVRPALGRLALDKLTPTVIRRLLAEKTDSGLSATTVRHIHGLIRNSLGDAEREELVHRNAAKSVRPPAMRQVERRALGVDEAKRLLDVLKGHRLEALYVCALTVGLRRGELLGLAWSDIDFDAGTLTVRQTVQRADGRLQLVAPKTERSRRTVPVPAQTVALFRAHRRQQAADRLAVGERWQDHGLVFPSKVGTPMDPDHIDRTWHKIRAAAGLDWLRLHDLRHACATFLLVSGASPRTVMKVLGHSQIGLTMNTYAHVLPEIERAAVDEAAKHLFG</sequence>
<protein>
    <submittedName>
        <fullName evidence="7">Integrase</fullName>
    </submittedName>
</protein>
<name>A0A1C5G3Y5_MICEH</name>
<dbReference type="RefSeq" id="WP_088998764.1">
    <property type="nucleotide sequence ID" value="NZ_LT607733.1"/>
</dbReference>
<dbReference type="GeneID" id="95800690"/>
<dbReference type="InterPro" id="IPR050090">
    <property type="entry name" value="Tyrosine_recombinase_XerCD"/>
</dbReference>
<dbReference type="CDD" id="cd01189">
    <property type="entry name" value="INT_ICEBs1_C_like"/>
    <property type="match status" value="1"/>
</dbReference>
<organism evidence="7 8">
    <name type="scientific">Micromonospora echinofusca</name>
    <dbReference type="NCBI Taxonomy" id="47858"/>
    <lineage>
        <taxon>Bacteria</taxon>
        <taxon>Bacillati</taxon>
        <taxon>Actinomycetota</taxon>
        <taxon>Actinomycetes</taxon>
        <taxon>Micromonosporales</taxon>
        <taxon>Micromonosporaceae</taxon>
        <taxon>Micromonospora</taxon>
    </lineage>
</organism>
<keyword evidence="1" id="KW-0229">DNA integration</keyword>
<evidence type="ECO:0000259" key="6">
    <source>
        <dbReference type="PROSITE" id="PS51900"/>
    </source>
</evidence>
<dbReference type="InterPro" id="IPR010998">
    <property type="entry name" value="Integrase_recombinase_N"/>
</dbReference>
<dbReference type="GO" id="GO:0003677">
    <property type="term" value="F:DNA binding"/>
    <property type="evidence" value="ECO:0007669"/>
    <property type="project" value="UniProtKB-UniRule"/>
</dbReference>
<dbReference type="Gene3D" id="1.10.443.10">
    <property type="entry name" value="Intergrase catalytic core"/>
    <property type="match status" value="1"/>
</dbReference>
<evidence type="ECO:0000259" key="5">
    <source>
        <dbReference type="PROSITE" id="PS51898"/>
    </source>
</evidence>
<evidence type="ECO:0000256" key="1">
    <source>
        <dbReference type="ARBA" id="ARBA00022908"/>
    </source>
</evidence>
<keyword evidence="8" id="KW-1185">Reference proteome</keyword>
<accession>A0A1C5G3Y5</accession>
<keyword evidence="2 4" id="KW-0238">DNA-binding</keyword>
<feature type="domain" description="Core-binding (CB)" evidence="6">
    <location>
        <begin position="69"/>
        <end position="152"/>
    </location>
</feature>
<reference evidence="7 8" key="1">
    <citation type="submission" date="2016-06" db="EMBL/GenBank/DDBJ databases">
        <authorList>
            <person name="Kjaerup R.B."/>
            <person name="Dalgaard T.S."/>
            <person name="Juul-Madsen H.R."/>
        </authorList>
    </citation>
    <scope>NUCLEOTIDE SEQUENCE [LARGE SCALE GENOMIC DNA]</scope>
    <source>
        <strain evidence="7 8">DSM 43913</strain>
    </source>
</reference>
<dbReference type="Pfam" id="PF14659">
    <property type="entry name" value="Phage_int_SAM_3"/>
    <property type="match status" value="1"/>
</dbReference>
<dbReference type="Pfam" id="PF00589">
    <property type="entry name" value="Phage_integrase"/>
    <property type="match status" value="1"/>
</dbReference>
<dbReference type="PROSITE" id="PS51900">
    <property type="entry name" value="CB"/>
    <property type="match status" value="1"/>
</dbReference>
<dbReference type="Gene3D" id="1.10.150.130">
    <property type="match status" value="1"/>
</dbReference>
<dbReference type="InterPro" id="IPR002104">
    <property type="entry name" value="Integrase_catalytic"/>
</dbReference>
<gene>
    <name evidence="7" type="ORF">GA0070610_0802</name>
</gene>
<evidence type="ECO:0000256" key="4">
    <source>
        <dbReference type="PROSITE-ProRule" id="PRU01248"/>
    </source>
</evidence>
<keyword evidence="3" id="KW-0233">DNA recombination</keyword>
<feature type="domain" description="Tyr recombinase" evidence="5">
    <location>
        <begin position="173"/>
        <end position="370"/>
    </location>
</feature>
<proteinExistence type="predicted"/>
<dbReference type="InterPro" id="IPR004107">
    <property type="entry name" value="Integrase_SAM-like_N"/>
</dbReference>
<dbReference type="PROSITE" id="PS51898">
    <property type="entry name" value="TYR_RECOMBINASE"/>
    <property type="match status" value="1"/>
</dbReference>
<dbReference type="InterPro" id="IPR011010">
    <property type="entry name" value="DNA_brk_join_enz"/>
</dbReference>
<dbReference type="GO" id="GO:0006310">
    <property type="term" value="P:DNA recombination"/>
    <property type="evidence" value="ECO:0007669"/>
    <property type="project" value="UniProtKB-KW"/>
</dbReference>
<dbReference type="PANTHER" id="PTHR30349:SF91">
    <property type="entry name" value="INTA PROTEIN"/>
    <property type="match status" value="1"/>
</dbReference>
<evidence type="ECO:0000256" key="2">
    <source>
        <dbReference type="ARBA" id="ARBA00023125"/>
    </source>
</evidence>
<dbReference type="GO" id="GO:0015074">
    <property type="term" value="P:DNA integration"/>
    <property type="evidence" value="ECO:0007669"/>
    <property type="project" value="UniProtKB-KW"/>
</dbReference>
<dbReference type="PANTHER" id="PTHR30349">
    <property type="entry name" value="PHAGE INTEGRASE-RELATED"/>
    <property type="match status" value="1"/>
</dbReference>
<evidence type="ECO:0000313" key="7">
    <source>
        <dbReference type="EMBL" id="SCG14595.1"/>
    </source>
</evidence>
<dbReference type="SUPFAM" id="SSF56349">
    <property type="entry name" value="DNA breaking-rejoining enzymes"/>
    <property type="match status" value="1"/>
</dbReference>
<dbReference type="AlphaFoldDB" id="A0A1C5G3Y5"/>
<evidence type="ECO:0000256" key="3">
    <source>
        <dbReference type="ARBA" id="ARBA00023172"/>
    </source>
</evidence>
<dbReference type="Proteomes" id="UP000198251">
    <property type="component" value="Chromosome I"/>
</dbReference>
<dbReference type="InterPro" id="IPR013762">
    <property type="entry name" value="Integrase-like_cat_sf"/>
</dbReference>